<dbReference type="SUPFAM" id="SSF53098">
    <property type="entry name" value="Ribonuclease H-like"/>
    <property type="match status" value="1"/>
</dbReference>
<dbReference type="InterPro" id="IPR036397">
    <property type="entry name" value="RNaseH_sf"/>
</dbReference>
<dbReference type="PROSITE" id="PS50994">
    <property type="entry name" value="INTEGRASE"/>
    <property type="match status" value="1"/>
</dbReference>
<dbReference type="Gene3D" id="3.30.420.10">
    <property type="entry name" value="Ribonuclease H-like superfamily/Ribonuclease H"/>
    <property type="match status" value="1"/>
</dbReference>
<dbReference type="AlphaFoldDB" id="A0A8D8NVF7"/>
<dbReference type="EMBL" id="HBUE01194928">
    <property type="protein sequence ID" value="CAG6527154.1"/>
    <property type="molecule type" value="Transcribed_RNA"/>
</dbReference>
<name>A0A8D8NVF7_CULPI</name>
<dbReference type="PANTHER" id="PTHR47331">
    <property type="entry name" value="PHD-TYPE DOMAIN-CONTAINING PROTEIN"/>
    <property type="match status" value="1"/>
</dbReference>
<dbReference type="InterPro" id="IPR012337">
    <property type="entry name" value="RNaseH-like_sf"/>
</dbReference>
<feature type="region of interest" description="Disordered" evidence="1">
    <location>
        <begin position="228"/>
        <end position="257"/>
    </location>
</feature>
<reference evidence="3" key="1">
    <citation type="submission" date="2021-05" db="EMBL/GenBank/DDBJ databases">
        <authorList>
            <person name="Alioto T."/>
            <person name="Alioto T."/>
            <person name="Gomez Garrido J."/>
        </authorList>
    </citation>
    <scope>NUCLEOTIDE SEQUENCE</scope>
</reference>
<organism evidence="3">
    <name type="scientific">Culex pipiens</name>
    <name type="common">House mosquito</name>
    <dbReference type="NCBI Taxonomy" id="7175"/>
    <lineage>
        <taxon>Eukaryota</taxon>
        <taxon>Metazoa</taxon>
        <taxon>Ecdysozoa</taxon>
        <taxon>Arthropoda</taxon>
        <taxon>Hexapoda</taxon>
        <taxon>Insecta</taxon>
        <taxon>Pterygota</taxon>
        <taxon>Neoptera</taxon>
        <taxon>Endopterygota</taxon>
        <taxon>Diptera</taxon>
        <taxon>Nematocera</taxon>
        <taxon>Culicoidea</taxon>
        <taxon>Culicidae</taxon>
        <taxon>Culicinae</taxon>
        <taxon>Culicini</taxon>
        <taxon>Culex</taxon>
        <taxon>Culex</taxon>
    </lineage>
</organism>
<feature type="domain" description="Integrase catalytic" evidence="2">
    <location>
        <begin position="10"/>
        <end position="198"/>
    </location>
</feature>
<dbReference type="EMBL" id="HBUE01300918">
    <property type="protein sequence ID" value="CAG6578875.1"/>
    <property type="molecule type" value="Transcribed_RNA"/>
</dbReference>
<sequence>MGDLPAVRVTVARPFSKTGVDYFGPVFVRPGPRRTAIKAYVCLCTKAVHLELVSDLSTERFLQALHRFTSRRGPVAEIWSDNGTNFVGARNRLHELFTLLRDKQHQEKVFKDCANNEIRWSFSPPSGPHFGGLWEAAVRSAKHHILRVIGDEPISIEDMNTLLVQVEGCLNSRPITPMSDDPNDLEPLTPAHFLVGSSLKALPDRDFTNLPEPATSSYETLAVTCADRSRQAGRNRRRQSATHALEASEDQRSPSRC</sequence>
<accession>A0A8D8NVF7</accession>
<dbReference type="PANTHER" id="PTHR47331:SF1">
    <property type="entry name" value="GAG-LIKE PROTEIN"/>
    <property type="match status" value="1"/>
</dbReference>
<proteinExistence type="predicted"/>
<feature type="compositionally biased region" description="Basic residues" evidence="1">
    <location>
        <begin position="231"/>
        <end position="240"/>
    </location>
</feature>
<evidence type="ECO:0000313" key="3">
    <source>
        <dbReference type="EMBL" id="CAG6578875.1"/>
    </source>
</evidence>
<dbReference type="InterPro" id="IPR001584">
    <property type="entry name" value="Integrase_cat-core"/>
</dbReference>
<protein>
    <submittedName>
        <fullName evidence="3">(northern house mosquito) hypothetical protein</fullName>
    </submittedName>
</protein>
<evidence type="ECO:0000256" key="1">
    <source>
        <dbReference type="SAM" id="MobiDB-lite"/>
    </source>
</evidence>
<dbReference type="GO" id="GO:0015074">
    <property type="term" value="P:DNA integration"/>
    <property type="evidence" value="ECO:0007669"/>
    <property type="project" value="InterPro"/>
</dbReference>
<evidence type="ECO:0000259" key="2">
    <source>
        <dbReference type="PROSITE" id="PS50994"/>
    </source>
</evidence>
<dbReference type="GO" id="GO:0003676">
    <property type="term" value="F:nucleic acid binding"/>
    <property type="evidence" value="ECO:0007669"/>
    <property type="project" value="InterPro"/>
</dbReference>